<gene>
    <name evidence="1" type="ORF">GSPATT00034431001</name>
</gene>
<dbReference type="RefSeq" id="XP_001432350.1">
    <property type="nucleotide sequence ID" value="XM_001432313.2"/>
</dbReference>
<proteinExistence type="predicted"/>
<dbReference type="InterPro" id="IPR043472">
    <property type="entry name" value="Macro_dom-like"/>
</dbReference>
<dbReference type="HOGENOM" id="CLU_2101657_0_0_1"/>
<dbReference type="Proteomes" id="UP000000600">
    <property type="component" value="Unassembled WGS sequence"/>
</dbReference>
<evidence type="ECO:0000313" key="1">
    <source>
        <dbReference type="EMBL" id="CAK64953.1"/>
    </source>
</evidence>
<dbReference type="AlphaFoldDB" id="A0C2D6"/>
<keyword evidence="2" id="KW-1185">Reference proteome</keyword>
<protein>
    <submittedName>
        <fullName evidence="1">Uncharacterized protein</fullName>
    </submittedName>
</protein>
<name>A0C2D6_PARTE</name>
<reference evidence="1 2" key="1">
    <citation type="journal article" date="2006" name="Nature">
        <title>Global trends of whole-genome duplications revealed by the ciliate Paramecium tetraurelia.</title>
        <authorList>
            <consortium name="Genoscope"/>
            <person name="Aury J.-M."/>
            <person name="Jaillon O."/>
            <person name="Duret L."/>
            <person name="Noel B."/>
            <person name="Jubin C."/>
            <person name="Porcel B.M."/>
            <person name="Segurens B."/>
            <person name="Daubin V."/>
            <person name="Anthouard V."/>
            <person name="Aiach N."/>
            <person name="Arnaiz O."/>
            <person name="Billaut A."/>
            <person name="Beisson J."/>
            <person name="Blanc I."/>
            <person name="Bouhouche K."/>
            <person name="Camara F."/>
            <person name="Duharcourt S."/>
            <person name="Guigo R."/>
            <person name="Gogendeau D."/>
            <person name="Katinka M."/>
            <person name="Keller A.-M."/>
            <person name="Kissmehl R."/>
            <person name="Klotz C."/>
            <person name="Koll F."/>
            <person name="Le Moue A."/>
            <person name="Lepere C."/>
            <person name="Malinsky S."/>
            <person name="Nowacki M."/>
            <person name="Nowak J.K."/>
            <person name="Plattner H."/>
            <person name="Poulain J."/>
            <person name="Ruiz F."/>
            <person name="Serrano V."/>
            <person name="Zagulski M."/>
            <person name="Dessen P."/>
            <person name="Betermier M."/>
            <person name="Weissenbach J."/>
            <person name="Scarpelli C."/>
            <person name="Schachter V."/>
            <person name="Sperling L."/>
            <person name="Meyer E."/>
            <person name="Cohen J."/>
            <person name="Wincker P."/>
        </authorList>
    </citation>
    <scope>NUCLEOTIDE SEQUENCE [LARGE SCALE GENOMIC DNA]</scope>
    <source>
        <strain evidence="1 2">Stock d4-2</strain>
    </source>
</reference>
<organism evidence="1 2">
    <name type="scientific">Paramecium tetraurelia</name>
    <dbReference type="NCBI Taxonomy" id="5888"/>
    <lineage>
        <taxon>Eukaryota</taxon>
        <taxon>Sar</taxon>
        <taxon>Alveolata</taxon>
        <taxon>Ciliophora</taxon>
        <taxon>Intramacronucleata</taxon>
        <taxon>Oligohymenophorea</taxon>
        <taxon>Peniculida</taxon>
        <taxon>Parameciidae</taxon>
        <taxon>Paramecium</taxon>
    </lineage>
</organism>
<dbReference type="GeneID" id="5018135"/>
<dbReference type="SUPFAM" id="SSF52949">
    <property type="entry name" value="Macro domain-like"/>
    <property type="match status" value="1"/>
</dbReference>
<dbReference type="Gene3D" id="3.40.220.10">
    <property type="entry name" value="Leucine Aminopeptidase, subunit E, domain 1"/>
    <property type="match status" value="1"/>
</dbReference>
<dbReference type="EMBL" id="CT868035">
    <property type="protein sequence ID" value="CAK64953.1"/>
    <property type="molecule type" value="Genomic_DNA"/>
</dbReference>
<dbReference type="OrthoDB" id="10443598at2759"/>
<dbReference type="InParanoid" id="A0C2D6"/>
<accession>A0C2D6</accession>
<evidence type="ECO:0000313" key="2">
    <source>
        <dbReference type="Proteomes" id="UP000000600"/>
    </source>
</evidence>
<sequence length="116" mass="12996">MSLQPNIAAHASSAGCQIKLSHSKLLFNEDVDTIVLIVSTRLKMGQNMEDLLKKYRLQSVMNEQKQVRLNEGGKLDLGQVVYTHAGNVQIQDINNRQSLIKLFTLCYKAVGKLLQV</sequence>
<dbReference type="KEGG" id="ptm:GSPATT00034431001"/>